<dbReference type="GO" id="GO:0016491">
    <property type="term" value="F:oxidoreductase activity"/>
    <property type="evidence" value="ECO:0007669"/>
    <property type="project" value="InterPro"/>
</dbReference>
<evidence type="ECO:0000256" key="1">
    <source>
        <dbReference type="ARBA" id="ARBA00022630"/>
    </source>
</evidence>
<proteinExistence type="predicted"/>
<evidence type="ECO:0000313" key="4">
    <source>
        <dbReference type="EMBL" id="CCC58092.1"/>
    </source>
</evidence>
<organism evidence="4 5">
    <name type="scientific">Caloramator australicus RC3</name>
    <dbReference type="NCBI Taxonomy" id="857293"/>
    <lineage>
        <taxon>Bacteria</taxon>
        <taxon>Bacillati</taxon>
        <taxon>Bacillota</taxon>
        <taxon>Clostridia</taxon>
        <taxon>Eubacteriales</taxon>
        <taxon>Clostridiaceae</taxon>
        <taxon>Caloramator</taxon>
    </lineage>
</organism>
<dbReference type="Proteomes" id="UP000007652">
    <property type="component" value="Unassembled WGS sequence"/>
</dbReference>
<sequence length="180" mass="20583">MKVLVLFGSPRKKHTYELTKAFIEGLEKDTEVEFIDTPKLNISHCMGCNYCLKEMKCFIKDDMEDILNKIEEADIIVLSSPVYFGTVTSYLKVLIDRCQPLYNKRFVLKVEDKVKKKGFLIFTAGGKNKRMIDSMNLVAKFFMLSCGAELVDTIYCLNTDDNGLDKEVLQRAHMSAKSIL</sequence>
<keyword evidence="1" id="KW-0285">Flavoprotein</keyword>
<evidence type="ECO:0000259" key="3">
    <source>
        <dbReference type="Pfam" id="PF03358"/>
    </source>
</evidence>
<evidence type="ECO:0000313" key="5">
    <source>
        <dbReference type="Proteomes" id="UP000007652"/>
    </source>
</evidence>
<dbReference type="EMBL" id="CAKP01000019">
    <property type="protein sequence ID" value="CCC58092.1"/>
    <property type="molecule type" value="Genomic_DNA"/>
</dbReference>
<dbReference type="RefSeq" id="WP_008907810.1">
    <property type="nucleotide sequence ID" value="NZ_CAKP01000019.1"/>
</dbReference>
<dbReference type="eggNOG" id="COG0655">
    <property type="taxonomic scope" value="Bacteria"/>
</dbReference>
<dbReference type="PANTHER" id="PTHR43278:SF2">
    <property type="entry name" value="IRON-SULFUR FLAVOPROTEIN"/>
    <property type="match status" value="1"/>
</dbReference>
<dbReference type="Gene3D" id="3.40.50.360">
    <property type="match status" value="1"/>
</dbReference>
<protein>
    <submittedName>
        <fullName evidence="4">NADPH-dependent FMN reductase</fullName>
    </submittedName>
</protein>
<dbReference type="AlphaFoldDB" id="G0V4Q2"/>
<reference evidence="4 5" key="1">
    <citation type="journal article" date="2011" name="J. Bacteriol.">
        <title>Draft genome sequence of Caloramator australicus strain RC3T, a thermoanaerobe from the Great Artesian Basin of Australia.</title>
        <authorList>
            <person name="Ogg C.D."/>
            <person name="Patel B.K.C."/>
        </authorList>
    </citation>
    <scope>NUCLEOTIDE SEQUENCE [LARGE SCALE GENOMIC DNA]</scope>
    <source>
        <strain evidence="4 5">RC3</strain>
    </source>
</reference>
<dbReference type="Pfam" id="PF03358">
    <property type="entry name" value="FMN_red"/>
    <property type="match status" value="1"/>
</dbReference>
<keyword evidence="5" id="KW-1185">Reference proteome</keyword>
<dbReference type="SUPFAM" id="SSF52218">
    <property type="entry name" value="Flavoproteins"/>
    <property type="match status" value="1"/>
</dbReference>
<dbReference type="InterPro" id="IPR029039">
    <property type="entry name" value="Flavoprotein-like_sf"/>
</dbReference>
<feature type="domain" description="NADPH-dependent FMN reductase-like" evidence="3">
    <location>
        <begin position="1"/>
        <end position="130"/>
    </location>
</feature>
<dbReference type="InterPro" id="IPR005025">
    <property type="entry name" value="FMN_Rdtase-like_dom"/>
</dbReference>
<dbReference type="STRING" id="857293.CAAU_0443"/>
<dbReference type="PANTHER" id="PTHR43278">
    <property type="entry name" value="NAD(P)H-DEPENDENT FMN-CONTAINING OXIDOREDUCTASE YWQN-RELATED"/>
    <property type="match status" value="1"/>
</dbReference>
<accession>G0V4Q2</accession>
<keyword evidence="2" id="KW-0288">FMN</keyword>
<comment type="caution">
    <text evidence="4">The sequence shown here is derived from an EMBL/GenBank/DDBJ whole genome shotgun (WGS) entry which is preliminary data.</text>
</comment>
<dbReference type="InterPro" id="IPR051796">
    <property type="entry name" value="ISF_SsuE-like"/>
</dbReference>
<name>G0V4Q2_9CLOT</name>
<gene>
    <name evidence="4" type="ORF">CAAU_0443</name>
</gene>
<evidence type="ECO:0000256" key="2">
    <source>
        <dbReference type="ARBA" id="ARBA00022643"/>
    </source>
</evidence>